<organism evidence="6 7">
    <name type="scientific">Demequina litorisediminis</name>
    <dbReference type="NCBI Taxonomy" id="1849022"/>
    <lineage>
        <taxon>Bacteria</taxon>
        <taxon>Bacillati</taxon>
        <taxon>Actinomycetota</taxon>
        <taxon>Actinomycetes</taxon>
        <taxon>Micrococcales</taxon>
        <taxon>Demequinaceae</taxon>
        <taxon>Demequina</taxon>
    </lineage>
</organism>
<dbReference type="RefSeq" id="WP_284329166.1">
    <property type="nucleotide sequence ID" value="NZ_BSUN01000001.1"/>
</dbReference>
<protein>
    <recommendedName>
        <fullName evidence="1">DNA (cytosine-5-)-methyltransferase</fullName>
        <ecNumber evidence="1">2.1.1.37</ecNumber>
    </recommendedName>
</protein>
<dbReference type="EMBL" id="BSUN01000001">
    <property type="protein sequence ID" value="GMA37556.1"/>
    <property type="molecule type" value="Genomic_DNA"/>
</dbReference>
<dbReference type="Pfam" id="PF00145">
    <property type="entry name" value="DNA_methylase"/>
    <property type="match status" value="1"/>
</dbReference>
<comment type="caution">
    <text evidence="6">The sequence shown here is derived from an EMBL/GenBank/DDBJ whole genome shotgun (WGS) entry which is preliminary data.</text>
</comment>
<dbReference type="InterPro" id="IPR050390">
    <property type="entry name" value="C5-Methyltransferase"/>
</dbReference>
<dbReference type="EC" id="2.1.1.37" evidence="1"/>
<dbReference type="PANTHER" id="PTHR10629">
    <property type="entry name" value="CYTOSINE-SPECIFIC METHYLTRANSFERASE"/>
    <property type="match status" value="1"/>
</dbReference>
<name>A0ABQ6IIL4_9MICO</name>
<sequence length="324" mass="36064">MRADDKQAFELMTSSTLYSELPERLKRYRSDTFNDKYKRLPWDDLSRTITAHIAKDGYWYIHPAEHRTLTVREAARIQTFPDDFRFSGTRSDAFRQIGNAVPPLLGLAVAEAIRPDNGGDQLERLPVLELRRQLVAWAKARRRDAWWLFPGPDMTTLAAAFAALLEVHQLTPDQAAVMMEPFQGATRITPSALEKIEATRFTPARGRAVDAAIRKLQDAADSDELIAIDGLLRPSQQAVFGMLRGGNQLITSQRVVAIVAELLDLPEAQRGRGTDIKVALAQLVGAGDDAALRMAAIRALVKEDVQLILAFQREDLHDATARAS</sequence>
<dbReference type="Proteomes" id="UP001157125">
    <property type="component" value="Unassembled WGS sequence"/>
</dbReference>
<dbReference type="PROSITE" id="PS00095">
    <property type="entry name" value="C5_MTASE_2"/>
    <property type="match status" value="1"/>
</dbReference>
<accession>A0ABQ6IIL4</accession>
<evidence type="ECO:0000256" key="5">
    <source>
        <dbReference type="ARBA" id="ARBA00022747"/>
    </source>
</evidence>
<keyword evidence="2" id="KW-0489">Methyltransferase</keyword>
<dbReference type="SUPFAM" id="SSF53335">
    <property type="entry name" value="S-adenosyl-L-methionine-dependent methyltransferases"/>
    <property type="match status" value="1"/>
</dbReference>
<evidence type="ECO:0000313" key="6">
    <source>
        <dbReference type="EMBL" id="GMA37556.1"/>
    </source>
</evidence>
<evidence type="ECO:0000256" key="3">
    <source>
        <dbReference type="ARBA" id="ARBA00022679"/>
    </source>
</evidence>
<keyword evidence="4" id="KW-0949">S-adenosyl-L-methionine</keyword>
<proteinExistence type="predicted"/>
<keyword evidence="7" id="KW-1185">Reference proteome</keyword>
<dbReference type="PANTHER" id="PTHR10629:SF52">
    <property type="entry name" value="DNA (CYTOSINE-5)-METHYLTRANSFERASE 1"/>
    <property type="match status" value="1"/>
</dbReference>
<evidence type="ECO:0000256" key="2">
    <source>
        <dbReference type="ARBA" id="ARBA00022603"/>
    </source>
</evidence>
<gene>
    <name evidence="6" type="ORF">GCM10025876_37600</name>
</gene>
<dbReference type="InterPro" id="IPR001525">
    <property type="entry name" value="C5_MeTfrase"/>
</dbReference>
<evidence type="ECO:0000256" key="4">
    <source>
        <dbReference type="ARBA" id="ARBA00022691"/>
    </source>
</evidence>
<dbReference type="InterPro" id="IPR029063">
    <property type="entry name" value="SAM-dependent_MTases_sf"/>
</dbReference>
<reference evidence="7" key="1">
    <citation type="journal article" date="2019" name="Int. J. Syst. Evol. Microbiol.">
        <title>The Global Catalogue of Microorganisms (GCM) 10K type strain sequencing project: providing services to taxonomists for standard genome sequencing and annotation.</title>
        <authorList>
            <consortium name="The Broad Institute Genomics Platform"/>
            <consortium name="The Broad Institute Genome Sequencing Center for Infectious Disease"/>
            <person name="Wu L."/>
            <person name="Ma J."/>
        </authorList>
    </citation>
    <scope>NUCLEOTIDE SEQUENCE [LARGE SCALE GENOMIC DNA]</scope>
    <source>
        <strain evidence="7">NBRC 112299</strain>
    </source>
</reference>
<dbReference type="InterPro" id="IPR031303">
    <property type="entry name" value="C5_meth_CS"/>
</dbReference>
<evidence type="ECO:0000313" key="7">
    <source>
        <dbReference type="Proteomes" id="UP001157125"/>
    </source>
</evidence>
<evidence type="ECO:0000256" key="1">
    <source>
        <dbReference type="ARBA" id="ARBA00011975"/>
    </source>
</evidence>
<keyword evidence="3" id="KW-0808">Transferase</keyword>
<dbReference type="Gene3D" id="3.90.120.10">
    <property type="entry name" value="DNA Methylase, subunit A, domain 2"/>
    <property type="match status" value="1"/>
</dbReference>
<keyword evidence="5" id="KW-0680">Restriction system</keyword>